<proteinExistence type="predicted"/>
<comment type="caution">
    <text evidence="2">The sequence shown here is derived from an EMBL/GenBank/DDBJ whole genome shotgun (WGS) entry which is preliminary data.</text>
</comment>
<keyword evidence="3" id="KW-1185">Reference proteome</keyword>
<evidence type="ECO:0000256" key="1">
    <source>
        <dbReference type="SAM" id="MobiDB-lite"/>
    </source>
</evidence>
<evidence type="ECO:0000313" key="2">
    <source>
        <dbReference type="EMBL" id="KAK7250489.1"/>
    </source>
</evidence>
<dbReference type="AlphaFoldDB" id="A0AAN9E786"/>
<sequence length="102" mass="11512">MITHSTESHFSSSAHSTPTPNHTSPIQTLTSSRAVLSPSPSHHRLDHRTVTLLIVAPFLPRHRATTPTPNYFLVTPMGKCNFVFIHSWRPMLLWKPALCWCS</sequence>
<name>A0AAN9E786_CROPI</name>
<gene>
    <name evidence="2" type="ORF">RIF29_32959</name>
</gene>
<organism evidence="2 3">
    <name type="scientific">Crotalaria pallida</name>
    <name type="common">Smooth rattlebox</name>
    <name type="synonym">Crotalaria striata</name>
    <dbReference type="NCBI Taxonomy" id="3830"/>
    <lineage>
        <taxon>Eukaryota</taxon>
        <taxon>Viridiplantae</taxon>
        <taxon>Streptophyta</taxon>
        <taxon>Embryophyta</taxon>
        <taxon>Tracheophyta</taxon>
        <taxon>Spermatophyta</taxon>
        <taxon>Magnoliopsida</taxon>
        <taxon>eudicotyledons</taxon>
        <taxon>Gunneridae</taxon>
        <taxon>Pentapetalae</taxon>
        <taxon>rosids</taxon>
        <taxon>fabids</taxon>
        <taxon>Fabales</taxon>
        <taxon>Fabaceae</taxon>
        <taxon>Papilionoideae</taxon>
        <taxon>50 kb inversion clade</taxon>
        <taxon>genistoids sensu lato</taxon>
        <taxon>core genistoids</taxon>
        <taxon>Crotalarieae</taxon>
        <taxon>Crotalaria</taxon>
    </lineage>
</organism>
<feature type="compositionally biased region" description="Low complexity" evidence="1">
    <location>
        <begin position="1"/>
        <end position="17"/>
    </location>
</feature>
<reference evidence="2 3" key="1">
    <citation type="submission" date="2024-01" db="EMBL/GenBank/DDBJ databases">
        <title>The genomes of 5 underutilized Papilionoideae crops provide insights into root nodulation and disease resistanc.</title>
        <authorList>
            <person name="Yuan L."/>
        </authorList>
    </citation>
    <scope>NUCLEOTIDE SEQUENCE [LARGE SCALE GENOMIC DNA]</scope>
    <source>
        <strain evidence="2">ZHUSHIDOU_FW_LH</strain>
        <tissue evidence="2">Leaf</tissue>
    </source>
</reference>
<accession>A0AAN9E786</accession>
<feature type="compositionally biased region" description="Polar residues" evidence="1">
    <location>
        <begin position="18"/>
        <end position="40"/>
    </location>
</feature>
<dbReference type="Proteomes" id="UP001372338">
    <property type="component" value="Unassembled WGS sequence"/>
</dbReference>
<evidence type="ECO:0000313" key="3">
    <source>
        <dbReference type="Proteomes" id="UP001372338"/>
    </source>
</evidence>
<feature type="region of interest" description="Disordered" evidence="1">
    <location>
        <begin position="1"/>
        <end position="43"/>
    </location>
</feature>
<protein>
    <submittedName>
        <fullName evidence="2">Uncharacterized protein</fullName>
    </submittedName>
</protein>
<dbReference type="EMBL" id="JAYWIO010000007">
    <property type="protein sequence ID" value="KAK7250489.1"/>
    <property type="molecule type" value="Genomic_DNA"/>
</dbReference>